<name>A0A2G1BTU7_9FLAO</name>
<proteinExistence type="predicted"/>
<reference evidence="2" key="2">
    <citation type="submission" date="2017-10" db="EMBL/GenBank/DDBJ databases">
        <authorList>
            <person name="Enke T.N."/>
            <person name="Cordero O.X."/>
        </authorList>
    </citation>
    <scope>NUCLEOTIDE SEQUENCE</scope>
    <source>
        <strain evidence="2">4G03</strain>
    </source>
</reference>
<evidence type="ECO:0000313" key="2">
    <source>
        <dbReference type="EMBL" id="PHN97467.1"/>
    </source>
</evidence>
<reference evidence="2 3" key="1">
    <citation type="journal article" date="2016" name="Nat. Commun.">
        <title>Microbial interactions lead to rapid micro-scale successions on model marine particles.</title>
        <authorList>
            <person name="Datta M.S."/>
            <person name="Sliwerska E."/>
            <person name="Gore J."/>
            <person name="Polz M.F."/>
            <person name="Cordero O.X."/>
        </authorList>
    </citation>
    <scope>NUCLEOTIDE SEQUENCE [LARGE SCALE GENOMIC DNA]</scope>
    <source>
        <strain evidence="2 3">4G03</strain>
    </source>
</reference>
<dbReference type="EMBL" id="JAUYVU010000006">
    <property type="protein sequence ID" value="MDP2541518.1"/>
    <property type="molecule type" value="Genomic_DNA"/>
</dbReference>
<reference evidence="1 4" key="3">
    <citation type="submission" date="2023-07" db="EMBL/GenBank/DDBJ databases">
        <title>Genome content predicts the carbon catabolic preferences of heterotrophic bacteria.</title>
        <authorList>
            <person name="Gralka M."/>
        </authorList>
    </citation>
    <scope>NUCLEOTIDE SEQUENCE [LARGE SCALE GENOMIC DNA]</scope>
    <source>
        <strain evidence="1 4">4G03</strain>
    </source>
</reference>
<dbReference type="Proteomes" id="UP000222163">
    <property type="component" value="Unassembled WGS sequence"/>
</dbReference>
<dbReference type="EMBL" id="PDUU01000008">
    <property type="protein sequence ID" value="PHN97467.1"/>
    <property type="molecule type" value="Genomic_DNA"/>
</dbReference>
<sequence>MKLKETLIILLSLTSIGLGIYSFKLNKEVSLLMDAKNFTFKWINNYEILTSYWKENNKISNQFFDVNFDSNYEIARVYTTYGKVYQTCFDRNENGVYEKTDCYNSAGDKVGYSLDNDEDGVPEEFVLIYDSKKELKFIDSNFDGKFEKVIIINNNNETELSIKKMFEE</sequence>
<gene>
    <name evidence="2" type="ORF">CSC81_10365</name>
    <name evidence="1" type="ORF">Q8W23_08540</name>
</gene>
<evidence type="ECO:0000313" key="1">
    <source>
        <dbReference type="EMBL" id="MDP2541518.1"/>
    </source>
</evidence>
<dbReference type="RefSeq" id="WP_099215675.1">
    <property type="nucleotide sequence ID" value="NZ_JAUYVU010000006.1"/>
</dbReference>
<keyword evidence="4" id="KW-1185">Reference proteome</keyword>
<accession>A0A2G1BTU7</accession>
<organism evidence="2 3">
    <name type="scientific">Tenacibaculum discolor</name>
    <dbReference type="NCBI Taxonomy" id="361581"/>
    <lineage>
        <taxon>Bacteria</taxon>
        <taxon>Pseudomonadati</taxon>
        <taxon>Bacteroidota</taxon>
        <taxon>Flavobacteriia</taxon>
        <taxon>Flavobacteriales</taxon>
        <taxon>Flavobacteriaceae</taxon>
        <taxon>Tenacibaculum</taxon>
    </lineage>
</organism>
<evidence type="ECO:0000313" key="3">
    <source>
        <dbReference type="Proteomes" id="UP000222163"/>
    </source>
</evidence>
<dbReference type="Proteomes" id="UP001242342">
    <property type="component" value="Unassembled WGS sequence"/>
</dbReference>
<comment type="caution">
    <text evidence="2">The sequence shown here is derived from an EMBL/GenBank/DDBJ whole genome shotgun (WGS) entry which is preliminary data.</text>
</comment>
<protein>
    <submittedName>
        <fullName evidence="2">Uncharacterized protein</fullName>
    </submittedName>
</protein>
<dbReference type="AlphaFoldDB" id="A0A2G1BTU7"/>
<evidence type="ECO:0000313" key="4">
    <source>
        <dbReference type="Proteomes" id="UP001242342"/>
    </source>
</evidence>